<evidence type="ECO:0000313" key="2">
    <source>
        <dbReference type="Proteomes" id="UP000244013"/>
    </source>
</evidence>
<proteinExistence type="predicted"/>
<reference evidence="1 2" key="1">
    <citation type="submission" date="2018-04" db="EMBL/GenBank/DDBJ databases">
        <title>Genomic Encyclopedia of Type Strains, Phase III (KMG-III): the genomes of soil and plant-associated and newly described type strains.</title>
        <authorList>
            <person name="Whitman W."/>
        </authorList>
    </citation>
    <scope>NUCLEOTIDE SEQUENCE [LARGE SCALE GENOMIC DNA]</scope>
    <source>
        <strain evidence="1 2">MA-olki</strain>
    </source>
</reference>
<name>A0A2T5U9J4_9SPHN</name>
<accession>A0A2T5U9J4</accession>
<gene>
    <name evidence="1" type="ORF">C8J25_102243</name>
</gene>
<dbReference type="Proteomes" id="UP000244013">
    <property type="component" value="Unassembled WGS sequence"/>
</dbReference>
<dbReference type="EMBL" id="QAYE01000002">
    <property type="protein sequence ID" value="PTW48154.1"/>
    <property type="molecule type" value="Genomic_DNA"/>
</dbReference>
<sequence length="52" mass="6056">MNVGRASEARTKPSKILERDYDRVSRIRMRIGVMRLKRSVATFATLGLFHYT</sequence>
<dbReference type="AlphaFoldDB" id="A0A2T5U9J4"/>
<comment type="caution">
    <text evidence="1">The sequence shown here is derived from an EMBL/GenBank/DDBJ whole genome shotgun (WGS) entry which is preliminary data.</text>
</comment>
<protein>
    <submittedName>
        <fullName evidence="1">Uncharacterized protein</fullName>
    </submittedName>
</protein>
<organism evidence="1 2">
    <name type="scientific">Sphingomonas faeni</name>
    <dbReference type="NCBI Taxonomy" id="185950"/>
    <lineage>
        <taxon>Bacteria</taxon>
        <taxon>Pseudomonadati</taxon>
        <taxon>Pseudomonadota</taxon>
        <taxon>Alphaproteobacteria</taxon>
        <taxon>Sphingomonadales</taxon>
        <taxon>Sphingomonadaceae</taxon>
        <taxon>Sphingomonas</taxon>
    </lineage>
</organism>
<evidence type="ECO:0000313" key="1">
    <source>
        <dbReference type="EMBL" id="PTW48154.1"/>
    </source>
</evidence>